<evidence type="ECO:0000313" key="1">
    <source>
        <dbReference type="EMBL" id="MDR6786048.1"/>
    </source>
</evidence>
<sequence length="467" mass="52315">MEPNEPSVQKDLSNSVYDPAFDLSGYQYPELALVSPEFKKTLVASMSRRDACSFPVLLGDSSDVQVEDLFNRPNMLIAGTTGSGKTQFIYNQIAFWLFYKHPSQLKFIFCGSKSIDYNLFGKLEKHFLAGVDKGRSIVTPENFRETATALIFEIQQRIHLFTLAGVKTIKQYNALIIKKQLDYNQGHHYLPDIAVLIDDLYNFSYSEELDSQLILLTQQNSHTGIYVLAATSQVNSPSISRQLRSNFVLRVAFRLISQSDSKKILDNIGAEKLVHPGAMIYNFSGQLLKAQQPFIEYKDLQNLAEGIAAQKGYPEGYLLYNPNPEPKIDLDALDPLIDDAARLIVMHQQGSTSLIQRKLKLGYNRAGRMIDQLEVIGVVGPFEGSKAREVLIPDDYALEMFLNELHNPGDQSPVDKSSSIKPVTENPSRTESQETPCNAQLAIALLNQGPQQPAEKAGFWGKLKKLF</sequence>
<comment type="caution">
    <text evidence="1">The sequence shown here is derived from an EMBL/GenBank/DDBJ whole genome shotgun (WGS) entry which is preliminary data.</text>
</comment>
<keyword evidence="2" id="KW-1185">Reference proteome</keyword>
<proteinExistence type="predicted"/>
<dbReference type="EMBL" id="JAVDTF010000005">
    <property type="protein sequence ID" value="MDR6786048.1"/>
    <property type="molecule type" value="Genomic_DNA"/>
</dbReference>
<gene>
    <name evidence="1" type="ORF">J2X78_004640</name>
</gene>
<organism evidence="1 2">
    <name type="scientific">Pedobacter africanus</name>
    <dbReference type="NCBI Taxonomy" id="151894"/>
    <lineage>
        <taxon>Bacteria</taxon>
        <taxon>Pseudomonadati</taxon>
        <taxon>Bacteroidota</taxon>
        <taxon>Sphingobacteriia</taxon>
        <taxon>Sphingobacteriales</taxon>
        <taxon>Sphingobacteriaceae</taxon>
        <taxon>Pedobacter</taxon>
    </lineage>
</organism>
<dbReference type="Proteomes" id="UP001246858">
    <property type="component" value="Unassembled WGS sequence"/>
</dbReference>
<evidence type="ECO:0000313" key="2">
    <source>
        <dbReference type="Proteomes" id="UP001246858"/>
    </source>
</evidence>
<reference evidence="1" key="1">
    <citation type="submission" date="2023-07" db="EMBL/GenBank/DDBJ databases">
        <title>Sorghum-associated microbial communities from plants grown in Nebraska, USA.</title>
        <authorList>
            <person name="Schachtman D."/>
        </authorList>
    </citation>
    <scope>NUCLEOTIDE SEQUENCE</scope>
    <source>
        <strain evidence="1">2697</strain>
    </source>
</reference>
<name>A0ACC6L433_9SPHI</name>
<accession>A0ACC6L433</accession>
<protein>
    <submittedName>
        <fullName evidence="1">S-DNA-T family DNA segregation ATPase FtsK/SpoIIIE</fullName>
    </submittedName>
</protein>